<gene>
    <name evidence="1" type="ORF">COT98_01275</name>
</gene>
<reference evidence="2" key="1">
    <citation type="submission" date="2017-09" db="EMBL/GenBank/DDBJ databases">
        <title>Depth-based differentiation of microbial function through sediment-hosted aquifers and enrichment of novel symbionts in the deep terrestrial subsurface.</title>
        <authorList>
            <person name="Probst A.J."/>
            <person name="Ladd B."/>
            <person name="Jarett J.K."/>
            <person name="Geller-Mcgrath D.E."/>
            <person name="Sieber C.M.K."/>
            <person name="Emerson J.B."/>
            <person name="Anantharaman K."/>
            <person name="Thomas B.C."/>
            <person name="Malmstrom R."/>
            <person name="Stieglmeier M."/>
            <person name="Klingl A."/>
            <person name="Woyke T."/>
            <person name="Ryan C.M."/>
            <person name="Banfield J.F."/>
        </authorList>
    </citation>
    <scope>NUCLEOTIDE SEQUENCE [LARGE SCALE GENOMIC DNA]</scope>
</reference>
<dbReference type="Proteomes" id="UP000228900">
    <property type="component" value="Unassembled WGS sequence"/>
</dbReference>
<organism evidence="1 2">
    <name type="scientific">Candidatus Falkowbacteria bacterium CG10_big_fil_rev_8_21_14_0_10_39_9</name>
    <dbReference type="NCBI Taxonomy" id="1974566"/>
    <lineage>
        <taxon>Bacteria</taxon>
        <taxon>Candidatus Falkowiibacteriota</taxon>
    </lineage>
</organism>
<dbReference type="AlphaFoldDB" id="A0A2M6WQH1"/>
<dbReference type="EMBL" id="PFAQ01000020">
    <property type="protein sequence ID" value="PIT95051.1"/>
    <property type="molecule type" value="Genomic_DNA"/>
</dbReference>
<protein>
    <submittedName>
        <fullName evidence="1">Uncharacterized protein</fullName>
    </submittedName>
</protein>
<comment type="caution">
    <text evidence="1">The sequence shown here is derived from an EMBL/GenBank/DDBJ whole genome shotgun (WGS) entry which is preliminary data.</text>
</comment>
<proteinExistence type="predicted"/>
<accession>A0A2M6WQH1</accession>
<name>A0A2M6WQH1_9BACT</name>
<evidence type="ECO:0000313" key="2">
    <source>
        <dbReference type="Proteomes" id="UP000228900"/>
    </source>
</evidence>
<evidence type="ECO:0000313" key="1">
    <source>
        <dbReference type="EMBL" id="PIT95051.1"/>
    </source>
</evidence>
<sequence length="419" mass="48509">MTNSNRNQVALIIRQIKYHPKYLEESFFYQNALNTFRVLNKIATIDRRLITGGLLARATKYLISLEIEPGGPYSEDKTKPDPELNREIALFLGLQGVVLPALGPFTKKVKLHRDNYKIFQHLRRLAEASLSPLPKSFQSIIKPHLEKVIASDKDQQILLLSYFFKLSLGNCGARIDPKTIYELGLANLFLWLSYSLYDDLIDGDESLDLLPIANWAAREFASRFSQQPSSPEYQLLFRKITGQMDYSQIWEMKYARFDSHQADVITAPIKHYQRPKTLYNKSLAHCLGPMLLLDQLKQRPSSTSGKNILSFFKYYLSLRQLQDDIHDYLVDYQAGIITSANIRMIKNQIKPDQIQNYFVSRELPRLNKITLKYQKAAESHLRLAPIIRYPDYLLKLLNSLTTNPAEIKEFLNTYQSLDH</sequence>